<gene>
    <name evidence="6" type="ORF">J2X26_003038</name>
</gene>
<organism evidence="6 7">
    <name type="scientific">Cellulomonas humilata</name>
    <dbReference type="NCBI Taxonomy" id="144055"/>
    <lineage>
        <taxon>Bacteria</taxon>
        <taxon>Bacillati</taxon>
        <taxon>Actinomycetota</taxon>
        <taxon>Actinomycetes</taxon>
        <taxon>Micrococcales</taxon>
        <taxon>Cellulomonadaceae</taxon>
        <taxon>Cellulomonas</taxon>
    </lineage>
</organism>
<comment type="subcellular location">
    <subcellularLocation>
        <location evidence="1">Endomembrane system</location>
        <topology evidence="1">Multi-pass membrane protein</topology>
    </subcellularLocation>
</comment>
<protein>
    <submittedName>
        <fullName evidence="6">VIT1/CCC1 family predicted Fe2+/Mn2+ transporter</fullName>
    </submittedName>
</protein>
<evidence type="ECO:0000256" key="2">
    <source>
        <dbReference type="ARBA" id="ARBA00022692"/>
    </source>
</evidence>
<keyword evidence="2 5" id="KW-0812">Transmembrane</keyword>
<feature type="transmembrane region" description="Helical" evidence="5">
    <location>
        <begin position="26"/>
        <end position="48"/>
    </location>
</feature>
<name>A0ABU0EHG6_9CELL</name>
<keyword evidence="7" id="KW-1185">Reference proteome</keyword>
<keyword evidence="3 5" id="KW-1133">Transmembrane helix</keyword>
<evidence type="ECO:0000256" key="3">
    <source>
        <dbReference type="ARBA" id="ARBA00022989"/>
    </source>
</evidence>
<evidence type="ECO:0000256" key="4">
    <source>
        <dbReference type="ARBA" id="ARBA00023136"/>
    </source>
</evidence>
<dbReference type="EMBL" id="JAUSVB010000004">
    <property type="protein sequence ID" value="MDQ0374711.1"/>
    <property type="molecule type" value="Genomic_DNA"/>
</dbReference>
<evidence type="ECO:0000313" key="7">
    <source>
        <dbReference type="Proteomes" id="UP001239626"/>
    </source>
</evidence>
<dbReference type="Proteomes" id="UP001239626">
    <property type="component" value="Unassembled WGS sequence"/>
</dbReference>
<keyword evidence="4 5" id="KW-0472">Membrane</keyword>
<accession>A0ABU0EHG6</accession>
<evidence type="ECO:0000313" key="6">
    <source>
        <dbReference type="EMBL" id="MDQ0374711.1"/>
    </source>
</evidence>
<reference evidence="6 7" key="1">
    <citation type="submission" date="2023-07" db="EMBL/GenBank/DDBJ databases">
        <title>Sorghum-associated microbial communities from plants grown in Nebraska, USA.</title>
        <authorList>
            <person name="Schachtman D."/>
        </authorList>
    </citation>
    <scope>NUCLEOTIDE SEQUENCE [LARGE SCALE GENOMIC DNA]</scope>
    <source>
        <strain evidence="6 7">BE332</strain>
    </source>
</reference>
<comment type="caution">
    <text evidence="6">The sequence shown here is derived from an EMBL/GenBank/DDBJ whole genome shotgun (WGS) entry which is preliminary data.</text>
</comment>
<dbReference type="RefSeq" id="WP_307493535.1">
    <property type="nucleotide sequence ID" value="NZ_JAUSVB010000004.1"/>
</dbReference>
<proteinExistence type="predicted"/>
<dbReference type="CDD" id="cd02432">
    <property type="entry name" value="Nodulin-21_like_1"/>
    <property type="match status" value="1"/>
</dbReference>
<dbReference type="PANTHER" id="PTHR31851">
    <property type="entry name" value="FE(2+)/MN(2+) TRANSPORTER PCL1"/>
    <property type="match status" value="1"/>
</dbReference>
<feature type="transmembrane region" description="Helical" evidence="5">
    <location>
        <begin position="54"/>
        <end position="75"/>
    </location>
</feature>
<evidence type="ECO:0000256" key="5">
    <source>
        <dbReference type="SAM" id="Phobius"/>
    </source>
</evidence>
<dbReference type="InterPro" id="IPR008217">
    <property type="entry name" value="Ccc1_fam"/>
</dbReference>
<feature type="transmembrane region" description="Helical" evidence="5">
    <location>
        <begin position="163"/>
        <end position="180"/>
    </location>
</feature>
<dbReference type="Pfam" id="PF01988">
    <property type="entry name" value="VIT1"/>
    <property type="match status" value="1"/>
</dbReference>
<feature type="transmembrane region" description="Helical" evidence="5">
    <location>
        <begin position="215"/>
        <end position="234"/>
    </location>
</feature>
<sequence>MADGGAPRARLVDNSGQGREASRLNWLRAGVLGANDGIVSTAALVVGVAGATAAIGPILIAGIAGLVAGAVSMALGEYVSVSSQRDAERALIEHERREVEGDPEGELEELIGILESKGLSSATARAVALELSAHDPVAAHLDVELGLDPNALTNPVHAATSSGLSFTAGAVLPLLAISVAPADVRVAVTFVAVLLALAITGAISARLGHARRGRAMVRVVVGGALAMVVTYAIGRLLGVSAL</sequence>
<feature type="transmembrane region" description="Helical" evidence="5">
    <location>
        <begin position="186"/>
        <end position="203"/>
    </location>
</feature>
<evidence type="ECO:0000256" key="1">
    <source>
        <dbReference type="ARBA" id="ARBA00004127"/>
    </source>
</evidence>